<name>A0AAP0L343_9MAGN</name>
<evidence type="ECO:0000256" key="2">
    <source>
        <dbReference type="ARBA" id="ARBA00022670"/>
    </source>
</evidence>
<evidence type="ECO:0000256" key="1">
    <source>
        <dbReference type="ARBA" id="ARBA00005234"/>
    </source>
</evidence>
<comment type="caution">
    <text evidence="7">The sequence shown here is derived from an EMBL/GenBank/DDBJ whole genome shotgun (WGS) entry which is preliminary data.</text>
</comment>
<evidence type="ECO:0000256" key="4">
    <source>
        <dbReference type="ARBA" id="ARBA00022801"/>
    </source>
</evidence>
<dbReference type="AlphaFoldDB" id="A0AAP0L343"/>
<dbReference type="SUPFAM" id="SSF54001">
    <property type="entry name" value="Cysteine proteinases"/>
    <property type="match status" value="1"/>
</dbReference>
<sequence length="519" mass="59723">MGALTSNRKRGEDHFSLSYFSSPQNSLHSDIGTDFHVSKKPKLSYMNGSPERSIFANTVENPQQHSVIRRYPAPAPRFRRVHAPCRTSRFAVPVSLGGESRGFDMGSFLSRRLKQAKNLAFGTFGNRRKDKAVTDVEAEWSKDLVSDDSSVQEVEILDDGRVEGTSVGSEHMFVQTGADAYLKEKYEKFADNRANETSSIVSDLTNNMLKVDEAGKMMELLSVNRLPPHKQLFESAERRKSRLDHLAFEIEFNEKKLSSLSKTAKKQEKEARGFAFTPLSAEEEDEVFCALDRSNRRRVLVTHENSNIDITGEILQCLQPGAWLNDEDEGKNGPLFVINVYLELLKEREKREPAKFLMCHFFNTFFYKKLISGRGGYDFKAVRRWTSQRKIGYGLIECEKIFVPIHKDIHWCLAIINKKEEKFQYLDSLKGRDTQVLHVLARYFVDEVKDKCSKDIDVSSWKHEYVDDLPEQQNGSDCGVFMIKYADFYSRGLGLQFDQENMPYFRMRTAKEILRLKAE</sequence>
<keyword evidence="5" id="KW-0788">Thiol protease</keyword>
<organism evidence="7 8">
    <name type="scientific">Stephania yunnanensis</name>
    <dbReference type="NCBI Taxonomy" id="152371"/>
    <lineage>
        <taxon>Eukaryota</taxon>
        <taxon>Viridiplantae</taxon>
        <taxon>Streptophyta</taxon>
        <taxon>Embryophyta</taxon>
        <taxon>Tracheophyta</taxon>
        <taxon>Spermatophyta</taxon>
        <taxon>Magnoliopsida</taxon>
        <taxon>Ranunculales</taxon>
        <taxon>Menispermaceae</taxon>
        <taxon>Menispermoideae</taxon>
        <taxon>Cissampelideae</taxon>
        <taxon>Stephania</taxon>
    </lineage>
</organism>
<evidence type="ECO:0000313" key="7">
    <source>
        <dbReference type="EMBL" id="KAK9161564.1"/>
    </source>
</evidence>
<keyword evidence="2" id="KW-0645">Protease</keyword>
<dbReference type="PROSITE" id="PS50600">
    <property type="entry name" value="ULP_PROTEASE"/>
    <property type="match status" value="1"/>
</dbReference>
<dbReference type="InterPro" id="IPR003653">
    <property type="entry name" value="Peptidase_C48_C"/>
</dbReference>
<keyword evidence="3" id="KW-0833">Ubl conjugation pathway</keyword>
<dbReference type="GO" id="GO:0016929">
    <property type="term" value="F:deSUMOylase activity"/>
    <property type="evidence" value="ECO:0007669"/>
    <property type="project" value="TreeGrafter"/>
</dbReference>
<keyword evidence="8" id="KW-1185">Reference proteome</keyword>
<dbReference type="InterPro" id="IPR038765">
    <property type="entry name" value="Papain-like_cys_pep_sf"/>
</dbReference>
<dbReference type="EMBL" id="JBBNAF010000003">
    <property type="protein sequence ID" value="KAK9161564.1"/>
    <property type="molecule type" value="Genomic_DNA"/>
</dbReference>
<feature type="domain" description="Ubiquitin-like protease family profile" evidence="6">
    <location>
        <begin position="308"/>
        <end position="489"/>
    </location>
</feature>
<proteinExistence type="inferred from homology"/>
<evidence type="ECO:0000256" key="5">
    <source>
        <dbReference type="ARBA" id="ARBA00022807"/>
    </source>
</evidence>
<dbReference type="Gene3D" id="3.40.395.10">
    <property type="entry name" value="Adenoviral Proteinase, Chain A"/>
    <property type="match status" value="1"/>
</dbReference>
<dbReference type="PANTHER" id="PTHR12606:SF1">
    <property type="entry name" value="UBIQUITIN-LIKE-SPECIFIC PROTEASE 1A"/>
    <property type="match status" value="1"/>
</dbReference>
<dbReference type="GO" id="GO:0006508">
    <property type="term" value="P:proteolysis"/>
    <property type="evidence" value="ECO:0007669"/>
    <property type="project" value="UniProtKB-KW"/>
</dbReference>
<protein>
    <recommendedName>
        <fullName evidence="6">Ubiquitin-like protease family profile domain-containing protein</fullName>
    </recommendedName>
</protein>
<evidence type="ECO:0000259" key="6">
    <source>
        <dbReference type="PROSITE" id="PS50600"/>
    </source>
</evidence>
<dbReference type="Proteomes" id="UP001420932">
    <property type="component" value="Unassembled WGS sequence"/>
</dbReference>
<dbReference type="Pfam" id="PF02902">
    <property type="entry name" value="Peptidase_C48"/>
    <property type="match status" value="1"/>
</dbReference>
<dbReference type="PANTHER" id="PTHR12606">
    <property type="entry name" value="SENTRIN/SUMO-SPECIFIC PROTEASE"/>
    <property type="match status" value="1"/>
</dbReference>
<accession>A0AAP0L343</accession>
<dbReference type="FunFam" id="3.40.395.10:FF:000005">
    <property type="entry name" value="Ubiquitin-like-specific protease ESD4"/>
    <property type="match status" value="1"/>
</dbReference>
<keyword evidence="4" id="KW-0378">Hydrolase</keyword>
<gene>
    <name evidence="7" type="ORF">Syun_007905</name>
</gene>
<comment type="similarity">
    <text evidence="1">Belongs to the peptidase C48 family.</text>
</comment>
<dbReference type="GO" id="GO:0016926">
    <property type="term" value="P:protein desumoylation"/>
    <property type="evidence" value="ECO:0007669"/>
    <property type="project" value="UniProtKB-ARBA"/>
</dbReference>
<evidence type="ECO:0000256" key="3">
    <source>
        <dbReference type="ARBA" id="ARBA00022786"/>
    </source>
</evidence>
<reference evidence="7 8" key="1">
    <citation type="submission" date="2024-01" db="EMBL/GenBank/DDBJ databases">
        <title>Genome assemblies of Stephania.</title>
        <authorList>
            <person name="Yang L."/>
        </authorList>
    </citation>
    <scope>NUCLEOTIDE SEQUENCE [LARGE SCALE GENOMIC DNA]</scope>
    <source>
        <strain evidence="7">YNDBR</strain>
        <tissue evidence="7">Leaf</tissue>
    </source>
</reference>
<evidence type="ECO:0000313" key="8">
    <source>
        <dbReference type="Proteomes" id="UP001420932"/>
    </source>
</evidence>
<dbReference type="GO" id="GO:0005634">
    <property type="term" value="C:nucleus"/>
    <property type="evidence" value="ECO:0007669"/>
    <property type="project" value="TreeGrafter"/>
</dbReference>